<dbReference type="Gene3D" id="3.20.20.80">
    <property type="entry name" value="Glycosidases"/>
    <property type="match status" value="1"/>
</dbReference>
<dbReference type="Proteomes" id="UP000663586">
    <property type="component" value="Chromosome"/>
</dbReference>
<evidence type="ECO:0000313" key="5">
    <source>
        <dbReference type="Proteomes" id="UP000663586"/>
    </source>
</evidence>
<dbReference type="InterPro" id="IPR008979">
    <property type="entry name" value="Galactose-bd-like_sf"/>
</dbReference>
<evidence type="ECO:0000313" key="4">
    <source>
        <dbReference type="EMBL" id="QSG03545.1"/>
    </source>
</evidence>
<evidence type="ECO:0000256" key="2">
    <source>
        <dbReference type="ARBA" id="ARBA00023295"/>
    </source>
</evidence>
<reference evidence="4" key="1">
    <citation type="submission" date="2020-11" db="EMBL/GenBank/DDBJ databases">
        <title>Carbohydrate-dependent, anaerobic sulfur respiration: A novel catabolism in halophilic archaea.</title>
        <authorList>
            <person name="Sorokin D.Y."/>
            <person name="Messina E."/>
            <person name="Smedile F."/>
            <person name="La Cono V."/>
            <person name="Hallsworth J.E."/>
            <person name="Yakimov M.M."/>
        </authorList>
    </citation>
    <scope>NUCLEOTIDE SEQUENCE</scope>
    <source>
        <strain evidence="4">AArc-S</strain>
    </source>
</reference>
<dbReference type="GO" id="GO:0004553">
    <property type="term" value="F:hydrolase activity, hydrolyzing O-glycosyl compounds"/>
    <property type="evidence" value="ECO:0007669"/>
    <property type="project" value="InterPro"/>
</dbReference>
<dbReference type="GO" id="GO:0005975">
    <property type="term" value="P:carbohydrate metabolic process"/>
    <property type="evidence" value="ECO:0007669"/>
    <property type="project" value="InterPro"/>
</dbReference>
<evidence type="ECO:0000256" key="1">
    <source>
        <dbReference type="ARBA" id="ARBA00022801"/>
    </source>
</evidence>
<gene>
    <name evidence="4" type="primary">lacZ</name>
    <name evidence="4" type="ORF">AArcS_2349</name>
</gene>
<dbReference type="SUPFAM" id="SSF51445">
    <property type="entry name" value="(Trans)glycosidases"/>
    <property type="match status" value="1"/>
</dbReference>
<dbReference type="InterPro" id="IPR013783">
    <property type="entry name" value="Ig-like_fold"/>
</dbReference>
<dbReference type="InterPro" id="IPR036156">
    <property type="entry name" value="Beta-gal/glucu_dom_sf"/>
</dbReference>
<keyword evidence="5" id="KW-1185">Reference proteome</keyword>
<sequence length="632" mass="68728">MEGKTYFSAGHWLVTMLGQWLGAAVEPNDEQEPPTMENPQPVAVPGRPAALSGTDTVAYRTDFPDPCGDEETRATLELAGLYGHARIWLNGTFLGTHESYFTPWRTTFDPEPENELIVECRRPADAFGGIYETDLLPAERCVPGIWWEASVEPHGPVTITDLSVTPELEDDGGSIQAAITVDAAEPIDDRVTLSIRPKGFRGGGTMERARVVAAAGERVVVERRIEVRDPRLWWPRGFGPQHRYAVHAKLGEQEQIATTGFSTISYGDDGLVVNGRPIPARGFNILPGVGPEETVTRAVEANANLLRTHAHVPPPKFYDACDEAGLLVWQDVPLTGPVEYNPERGIEISAALVDRCESRPSVAAYGVHDDPRSPFETPLGSGRLARMRLRWRAWRTAFDRTAVDALADGIETDRPVFPVMGSPGTDPDASHLYPGWEYGTAADIEWLTGRYPGLGDVVTEFGAGSLTEGREGALGTHPAFDHLDDTPIGTQHEQGRTLKHVAEWLRLEHTDVLAAFTLQDVRPGGGMGVIDANGIEKRSFDPIKAAYEPVQAVVTDPLTPGAVGVTVINDTHERVSGTIDWKSGSRSGVINLDAEPLSRVSVGGAKVDDDAEKLVLELSTDGQTVRNQYRLP</sequence>
<proteinExistence type="predicted"/>
<dbReference type="Gene3D" id="2.60.120.260">
    <property type="entry name" value="Galactose-binding domain-like"/>
    <property type="match status" value="1"/>
</dbReference>
<dbReference type="SUPFAM" id="SSF49303">
    <property type="entry name" value="beta-Galactosidase/glucuronidase domain"/>
    <property type="match status" value="1"/>
</dbReference>
<name>A0A897MYV3_9EURY</name>
<feature type="domain" description="Glycoside hydrolase family 2 immunoglobulin-like beta-sandwich" evidence="3">
    <location>
        <begin position="157"/>
        <end position="255"/>
    </location>
</feature>
<dbReference type="Gene3D" id="2.60.40.10">
    <property type="entry name" value="Immunoglobulins"/>
    <property type="match status" value="1"/>
</dbReference>
<protein>
    <submittedName>
        <fullName evidence="4">Beta-galactosidase/beta-glucuronidase</fullName>
    </submittedName>
</protein>
<dbReference type="EMBL" id="CP064786">
    <property type="protein sequence ID" value="QSG03545.1"/>
    <property type="molecule type" value="Genomic_DNA"/>
</dbReference>
<dbReference type="InterPro" id="IPR006102">
    <property type="entry name" value="Ig-like_GH2"/>
</dbReference>
<dbReference type="PANTHER" id="PTHR42732">
    <property type="entry name" value="BETA-GALACTOSIDASE"/>
    <property type="match status" value="1"/>
</dbReference>
<organism evidence="4 5">
    <name type="scientific">Natranaeroarchaeum sulfidigenes</name>
    <dbReference type="NCBI Taxonomy" id="2784880"/>
    <lineage>
        <taxon>Archaea</taxon>
        <taxon>Methanobacteriati</taxon>
        <taxon>Methanobacteriota</taxon>
        <taxon>Stenosarchaea group</taxon>
        <taxon>Halobacteria</taxon>
        <taxon>Halobacteriales</taxon>
        <taxon>Natronoarchaeaceae</taxon>
        <taxon>Natranaeroarchaeum</taxon>
    </lineage>
</organism>
<evidence type="ECO:0000259" key="3">
    <source>
        <dbReference type="Pfam" id="PF00703"/>
    </source>
</evidence>
<dbReference type="PANTHER" id="PTHR42732:SF1">
    <property type="entry name" value="BETA-MANNOSIDASE"/>
    <property type="match status" value="1"/>
</dbReference>
<keyword evidence="1" id="KW-0378">Hydrolase</keyword>
<dbReference type="KEGG" id="hara:AArcS_2349"/>
<dbReference type="Pfam" id="PF00703">
    <property type="entry name" value="Glyco_hydro_2"/>
    <property type="match status" value="1"/>
</dbReference>
<keyword evidence="2" id="KW-0326">Glycosidase</keyword>
<accession>A0A897MYV3</accession>
<dbReference type="InterPro" id="IPR051913">
    <property type="entry name" value="GH2_Domain-Containing"/>
</dbReference>
<dbReference type="AlphaFoldDB" id="A0A897MYV3"/>
<dbReference type="InterPro" id="IPR017853">
    <property type="entry name" value="GH"/>
</dbReference>
<dbReference type="SUPFAM" id="SSF49785">
    <property type="entry name" value="Galactose-binding domain-like"/>
    <property type="match status" value="1"/>
</dbReference>